<organism evidence="1 2">
    <name type="scientific">Pectinatus brassicae</name>
    <dbReference type="NCBI Taxonomy" id="862415"/>
    <lineage>
        <taxon>Bacteria</taxon>
        <taxon>Bacillati</taxon>
        <taxon>Bacillota</taxon>
        <taxon>Negativicutes</taxon>
        <taxon>Selenomonadales</taxon>
        <taxon>Selenomonadaceae</taxon>
        <taxon>Pectinatus</taxon>
    </lineage>
</organism>
<proteinExistence type="predicted"/>
<dbReference type="GO" id="GO:0005840">
    <property type="term" value="C:ribosome"/>
    <property type="evidence" value="ECO:0007669"/>
    <property type="project" value="UniProtKB-KW"/>
</dbReference>
<evidence type="ECO:0000313" key="2">
    <source>
        <dbReference type="Proteomes" id="UP000559117"/>
    </source>
</evidence>
<dbReference type="RefSeq" id="WP_183862809.1">
    <property type="nucleotide sequence ID" value="NZ_JACHFH010000037.1"/>
</dbReference>
<sequence length="66" mass="7509">MYQENNRETSEILEELYKKGFKGNLCTGCTDSYILATKVNKNLKLTCRKCGTTKLLNIKKIFASKA</sequence>
<evidence type="ECO:0000313" key="1">
    <source>
        <dbReference type="EMBL" id="MBB5337189.1"/>
    </source>
</evidence>
<name>A0A840UJL4_9FIRM</name>
<protein>
    <submittedName>
        <fullName evidence="1">Ribosomal protein S27AE</fullName>
    </submittedName>
</protein>
<dbReference type="EMBL" id="JACHFH010000037">
    <property type="protein sequence ID" value="MBB5337189.1"/>
    <property type="molecule type" value="Genomic_DNA"/>
</dbReference>
<comment type="caution">
    <text evidence="1">The sequence shown here is derived from an EMBL/GenBank/DDBJ whole genome shotgun (WGS) entry which is preliminary data.</text>
</comment>
<accession>A0A840UJL4</accession>
<dbReference type="AlphaFoldDB" id="A0A840UJL4"/>
<dbReference type="Proteomes" id="UP000559117">
    <property type="component" value="Unassembled WGS sequence"/>
</dbReference>
<keyword evidence="1" id="KW-0689">Ribosomal protein</keyword>
<gene>
    <name evidence="1" type="ORF">HNR32_002346</name>
</gene>
<keyword evidence="1" id="KW-0687">Ribonucleoprotein</keyword>
<keyword evidence="2" id="KW-1185">Reference proteome</keyword>
<reference evidence="1 2" key="1">
    <citation type="submission" date="2020-08" db="EMBL/GenBank/DDBJ databases">
        <title>Genomic Encyclopedia of Type Strains, Phase IV (KMG-IV): sequencing the most valuable type-strain genomes for metagenomic binning, comparative biology and taxonomic classification.</title>
        <authorList>
            <person name="Goeker M."/>
        </authorList>
    </citation>
    <scope>NUCLEOTIDE SEQUENCE [LARGE SCALE GENOMIC DNA]</scope>
    <source>
        <strain evidence="1 2">DSM 24661</strain>
    </source>
</reference>